<dbReference type="Proteomes" id="UP001596119">
    <property type="component" value="Unassembled WGS sequence"/>
</dbReference>
<dbReference type="InterPro" id="IPR026029">
    <property type="entry name" value="MLI_dom"/>
</dbReference>
<protein>
    <submittedName>
        <fullName evidence="2">Muconolactone Delta-isomerase family protein</fullName>
    </submittedName>
</protein>
<organism evidence="2 3">
    <name type="scientific">Pseudonocardia lutea</name>
    <dbReference type="NCBI Taxonomy" id="2172015"/>
    <lineage>
        <taxon>Bacteria</taxon>
        <taxon>Bacillati</taxon>
        <taxon>Actinomycetota</taxon>
        <taxon>Actinomycetes</taxon>
        <taxon>Pseudonocardiales</taxon>
        <taxon>Pseudonocardiaceae</taxon>
        <taxon>Pseudonocardia</taxon>
    </lineage>
</organism>
<dbReference type="InterPro" id="IPR011008">
    <property type="entry name" value="Dimeric_a/b-barrel"/>
</dbReference>
<evidence type="ECO:0000313" key="2">
    <source>
        <dbReference type="EMBL" id="MFC5950308.1"/>
    </source>
</evidence>
<dbReference type="EMBL" id="JBHSQK010000045">
    <property type="protein sequence ID" value="MFC5950308.1"/>
    <property type="molecule type" value="Genomic_DNA"/>
</dbReference>
<accession>A0ABW1IBE5</accession>
<dbReference type="Gene3D" id="3.30.70.1060">
    <property type="entry name" value="Dimeric alpha+beta barrel"/>
    <property type="match status" value="1"/>
</dbReference>
<proteinExistence type="predicted"/>
<dbReference type="Pfam" id="PF02426">
    <property type="entry name" value="MIase"/>
    <property type="match status" value="1"/>
</dbReference>
<comment type="caution">
    <text evidence="2">The sequence shown here is derived from an EMBL/GenBank/DDBJ whole genome shotgun (WGS) entry which is preliminary data.</text>
</comment>
<evidence type="ECO:0000259" key="1">
    <source>
        <dbReference type="Pfam" id="PF02426"/>
    </source>
</evidence>
<reference evidence="3" key="1">
    <citation type="journal article" date="2019" name="Int. J. Syst. Evol. Microbiol.">
        <title>The Global Catalogue of Microorganisms (GCM) 10K type strain sequencing project: providing services to taxonomists for standard genome sequencing and annotation.</title>
        <authorList>
            <consortium name="The Broad Institute Genomics Platform"/>
            <consortium name="The Broad Institute Genome Sequencing Center for Infectious Disease"/>
            <person name="Wu L."/>
            <person name="Ma J."/>
        </authorList>
    </citation>
    <scope>NUCLEOTIDE SEQUENCE [LARGE SCALE GENOMIC DNA]</scope>
    <source>
        <strain evidence="3">CGMCC 4.7397</strain>
    </source>
</reference>
<evidence type="ECO:0000313" key="3">
    <source>
        <dbReference type="Proteomes" id="UP001596119"/>
    </source>
</evidence>
<dbReference type="SUPFAM" id="SSF54909">
    <property type="entry name" value="Dimeric alpha+beta barrel"/>
    <property type="match status" value="1"/>
</dbReference>
<feature type="domain" description="Muconolactone isomerase" evidence="1">
    <location>
        <begin position="6"/>
        <end position="43"/>
    </location>
</feature>
<keyword evidence="3" id="KW-1185">Reference proteome</keyword>
<dbReference type="RefSeq" id="WP_379567444.1">
    <property type="nucleotide sequence ID" value="NZ_JBHSQK010000045.1"/>
</dbReference>
<sequence>MQFHVRTVFDVDSGDDLHALPSSLPLFPHTSITVTPPATHPSDLKAQS</sequence>
<gene>
    <name evidence="2" type="ORF">ACFQH9_18745</name>
</gene>
<name>A0ABW1IBE5_9PSEU</name>